<dbReference type="GO" id="GO:0030906">
    <property type="term" value="C:retromer, cargo-selective complex"/>
    <property type="evidence" value="ECO:0007669"/>
    <property type="project" value="InterPro"/>
</dbReference>
<evidence type="ECO:0000313" key="8">
    <source>
        <dbReference type="Proteomes" id="UP000320333"/>
    </source>
</evidence>
<feature type="compositionally biased region" description="Polar residues" evidence="6">
    <location>
        <begin position="159"/>
        <end position="173"/>
    </location>
</feature>
<feature type="region of interest" description="Disordered" evidence="6">
    <location>
        <begin position="509"/>
        <end position="528"/>
    </location>
</feature>
<dbReference type="GO" id="GO:0005770">
    <property type="term" value="C:late endosome"/>
    <property type="evidence" value="ECO:0007669"/>
    <property type="project" value="TreeGrafter"/>
</dbReference>
<dbReference type="PANTHER" id="PTHR11099">
    <property type="entry name" value="VACUOLAR SORTING PROTEIN 35"/>
    <property type="match status" value="1"/>
</dbReference>
<evidence type="ECO:0000256" key="5">
    <source>
        <dbReference type="ARBA" id="ARBA00023136"/>
    </source>
</evidence>
<evidence type="ECO:0000313" key="7">
    <source>
        <dbReference type="EMBL" id="TPX64175.1"/>
    </source>
</evidence>
<comment type="caution">
    <text evidence="7">The sequence shown here is derived from an EMBL/GenBank/DDBJ whole genome shotgun (WGS) entry which is preliminary data.</text>
</comment>
<evidence type="ECO:0000256" key="4">
    <source>
        <dbReference type="ARBA" id="ARBA00022927"/>
    </source>
</evidence>
<comment type="similarity">
    <text evidence="2">Belongs to the VPS35 family.</text>
</comment>
<dbReference type="AlphaFoldDB" id="A0A507ELE8"/>
<reference evidence="7 8" key="1">
    <citation type="journal article" date="2019" name="Sci. Rep.">
        <title>Comparative genomics of chytrid fungi reveal insights into the obligate biotrophic and pathogenic lifestyle of Synchytrium endobioticum.</title>
        <authorList>
            <person name="van de Vossenberg B.T.L.H."/>
            <person name="Warris S."/>
            <person name="Nguyen H.D.T."/>
            <person name="van Gent-Pelzer M.P.E."/>
            <person name="Joly D.L."/>
            <person name="van de Geest H.C."/>
            <person name="Bonants P.J.M."/>
            <person name="Smith D.S."/>
            <person name="Levesque C.A."/>
            <person name="van der Lee T.A.J."/>
        </authorList>
    </citation>
    <scope>NUCLEOTIDE SEQUENCE [LARGE SCALE GENOMIC DNA]</scope>
    <source>
        <strain evidence="7 8">CBS 675.73</strain>
    </source>
</reference>
<dbReference type="STRING" id="246404.A0A507ELE8"/>
<accession>A0A507ELE8</accession>
<evidence type="ECO:0000256" key="3">
    <source>
        <dbReference type="ARBA" id="ARBA00022448"/>
    </source>
</evidence>
<comment type="subcellular location">
    <subcellularLocation>
        <location evidence="1">Membrane</location>
        <topology evidence="1">Peripheral membrane protein</topology>
    </subcellularLocation>
</comment>
<dbReference type="GO" id="GO:0005829">
    <property type="term" value="C:cytosol"/>
    <property type="evidence" value="ECO:0007669"/>
    <property type="project" value="GOC"/>
</dbReference>
<organism evidence="7 8">
    <name type="scientific">Chytriomyces confervae</name>
    <dbReference type="NCBI Taxonomy" id="246404"/>
    <lineage>
        <taxon>Eukaryota</taxon>
        <taxon>Fungi</taxon>
        <taxon>Fungi incertae sedis</taxon>
        <taxon>Chytridiomycota</taxon>
        <taxon>Chytridiomycota incertae sedis</taxon>
        <taxon>Chytridiomycetes</taxon>
        <taxon>Chytridiales</taxon>
        <taxon>Chytriomycetaceae</taxon>
        <taxon>Chytriomyces</taxon>
    </lineage>
</organism>
<dbReference type="Pfam" id="PF03635">
    <property type="entry name" value="Vps35"/>
    <property type="match status" value="3"/>
</dbReference>
<sequence length="1094" mass="119699">MASAQGQSLTQSQTQTQQKMLDEALAVVKAQCLQMRRCLDNNRLMDALKHCSAMLAELKTATLAPKGYYELYMAIFDQLRHLALYLYESHMSARHHLSDLYELVQYAGSIVPRLYLMITVGSVFMRVSREIRAAQPQPQPPQIPPVSLKGKEAVREPATSPSQPVDASSLANQKPLNPIHDVPPLKELLKDMLDMALGVQHPIRGLFLRYYLTSMCRDYMPDGDMDSPFGSRLDSIQFLLQNFVEMNKLWVRLQYVGHSRERPQRELERRELKLLVGSNLLRLSQIEGLNVESFSQIILPSIMSEVVNCRDVMAQEYLMEVVIQVFPDDFHLHTLDLFLSATSQLNRNVNVKATVMSLVNRFTAFARRAREEHSVKVKAAAARGEKLEPISGIPGEIRVFEIFWEQVRPEFELHDVIALLSSLVELSTGCYPTRYDYVDLILGYAKDRVMDVVVNKQPAMSNPETSAALLNLLLTTVNAYKSNPLVYMSFPSSSRNFGLVTVLTPQQPERINLGPPSEHRILPETPKPSVSSSICGNFTDLLRLQSFSTRKRVARAFAANCAAASNTLTAFKPVAPQAENGSTTITAATNSGGGGAKRFRIDSLEAVEAVFAEICEVIVRDEVDGGLAGPRVVRIDDGSTSPERIGTISDGLTGKVDVVDLDSVVGECGAVARLVLLVGSGGTGNPDDDLQLFSLTKKLLKESGDVRLKFSIPPLVFSCVGLARSYLAFTGISDAAIIQRLNSLFQFMNESIHMLADAKQPRHGSEPESIARLRNTANGGGGGLPTSPDLLMKLHLTVAQSAHECRAQESCYEALVNAITTFEERLTESKAQPAALHSLIATLSLVASGLSYENYVTLVGRVIVHCGRLLKKTDQCRSLLVAGHLYWGVERKTAVLGVVDHPVSEDAMASSRSAAAAASAAAASSKRSKLSGLLGEEAGEEAGSGGDASVGDLGGKAYRDGKKVLECLQKSLKVADSVLEVSVNTELFVEIFEQYVWFYENGNEWINVSYLNSLIELIQSNVVTTASVVSGESAGVPQRVVRRFGNVITRLKALKDEEEEERRERGLDVNTGGIIGGFGGASVSGGRWTQLELH</sequence>
<dbReference type="OrthoDB" id="10258141at2759"/>
<dbReference type="InterPro" id="IPR005378">
    <property type="entry name" value="Vps35"/>
</dbReference>
<evidence type="ECO:0000256" key="6">
    <source>
        <dbReference type="SAM" id="MobiDB-lite"/>
    </source>
</evidence>
<keyword evidence="3" id="KW-0813">Transport</keyword>
<evidence type="ECO:0000256" key="2">
    <source>
        <dbReference type="ARBA" id="ARBA00006536"/>
    </source>
</evidence>
<keyword evidence="4" id="KW-0653">Protein transport</keyword>
<feature type="region of interest" description="Disordered" evidence="6">
    <location>
        <begin position="134"/>
        <end position="173"/>
    </location>
</feature>
<proteinExistence type="inferred from homology"/>
<dbReference type="GO" id="GO:0006886">
    <property type="term" value="P:intracellular protein transport"/>
    <property type="evidence" value="ECO:0007669"/>
    <property type="project" value="TreeGrafter"/>
</dbReference>
<keyword evidence="8" id="KW-1185">Reference proteome</keyword>
<gene>
    <name evidence="7" type="ORF">CcCBS67573_g08474</name>
</gene>
<protein>
    <recommendedName>
        <fullName evidence="9">Vacuolar protein sorting-associated protein 35</fullName>
    </recommendedName>
</protein>
<dbReference type="PANTHER" id="PTHR11099:SF0">
    <property type="entry name" value="VACUOLAR PROTEIN SORTING-ASSOCIATED PROTEIN 35"/>
    <property type="match status" value="1"/>
</dbReference>
<evidence type="ECO:0008006" key="9">
    <source>
        <dbReference type="Google" id="ProtNLM"/>
    </source>
</evidence>
<dbReference type="Gene3D" id="1.25.40.660">
    <property type="entry name" value="Vacuolar protein sorting-associated protein 35, helical subcomplex Vps35-C"/>
    <property type="match status" value="2"/>
</dbReference>
<keyword evidence="5" id="KW-0472">Membrane</keyword>
<name>A0A507ELE8_9FUNG</name>
<dbReference type="GO" id="GO:0042147">
    <property type="term" value="P:retrograde transport, endosome to Golgi"/>
    <property type="evidence" value="ECO:0007669"/>
    <property type="project" value="InterPro"/>
</dbReference>
<dbReference type="Proteomes" id="UP000320333">
    <property type="component" value="Unassembled WGS sequence"/>
</dbReference>
<evidence type="ECO:0000256" key="1">
    <source>
        <dbReference type="ARBA" id="ARBA00004170"/>
    </source>
</evidence>
<dbReference type="EMBL" id="QEAP01000559">
    <property type="protein sequence ID" value="TPX64175.1"/>
    <property type="molecule type" value="Genomic_DNA"/>
</dbReference>
<dbReference type="InterPro" id="IPR042491">
    <property type="entry name" value="Vps35_C"/>
</dbReference>